<gene>
    <name evidence="2" type="ORF">EKN94_20945</name>
</gene>
<keyword evidence="3" id="KW-1185">Reference proteome</keyword>
<keyword evidence="1" id="KW-1133">Transmembrane helix</keyword>
<accession>A0ABY0AN11</accession>
<name>A0ABY0AN11_9ENTR</name>
<feature type="transmembrane region" description="Helical" evidence="1">
    <location>
        <begin position="6"/>
        <end position="23"/>
    </location>
</feature>
<keyword evidence="1" id="KW-0812">Transmembrane</keyword>
<evidence type="ECO:0008006" key="4">
    <source>
        <dbReference type="Google" id="ProtNLM"/>
    </source>
</evidence>
<reference evidence="2 3" key="1">
    <citation type="submission" date="2018-12" db="EMBL/GenBank/DDBJ databases">
        <title>The Batch Genome Submission of Enterobacter spp. strains.</title>
        <authorList>
            <person name="Wei L."/>
            <person name="Wu W."/>
            <person name="Lin J."/>
            <person name="Zhang X."/>
            <person name="Feng Y."/>
            <person name="Zong Z."/>
        </authorList>
    </citation>
    <scope>NUCLEOTIDE SEQUENCE [LARGE SCALE GENOMIC DNA]</scope>
    <source>
        <strain evidence="2 3">WCHEM090044</strain>
    </source>
</reference>
<feature type="transmembrane region" description="Helical" evidence="1">
    <location>
        <begin position="57"/>
        <end position="75"/>
    </location>
</feature>
<keyword evidence="1" id="KW-0472">Membrane</keyword>
<protein>
    <recommendedName>
        <fullName evidence="4">NADH-quinone oxidoreductase subunit J</fullName>
    </recommendedName>
</protein>
<evidence type="ECO:0000313" key="2">
    <source>
        <dbReference type="EMBL" id="RTN19044.1"/>
    </source>
</evidence>
<proteinExistence type="predicted"/>
<evidence type="ECO:0000313" key="3">
    <source>
        <dbReference type="Proteomes" id="UP000278241"/>
    </source>
</evidence>
<organism evidence="2 3">
    <name type="scientific">Enterobacter quasimori</name>
    <dbReference type="NCBI Taxonomy" id="2838947"/>
    <lineage>
        <taxon>Bacteria</taxon>
        <taxon>Pseudomonadati</taxon>
        <taxon>Pseudomonadota</taxon>
        <taxon>Gammaproteobacteria</taxon>
        <taxon>Enterobacterales</taxon>
        <taxon>Enterobacteriaceae</taxon>
        <taxon>Enterobacter</taxon>
    </lineage>
</organism>
<dbReference type="RefSeq" id="WP_032666497.1">
    <property type="nucleotide sequence ID" value="NZ_RXRX01000018.1"/>
</dbReference>
<dbReference type="EMBL" id="RXRX01000018">
    <property type="protein sequence ID" value="RTN19044.1"/>
    <property type="molecule type" value="Genomic_DNA"/>
</dbReference>
<comment type="caution">
    <text evidence="2">The sequence shown here is derived from an EMBL/GenBank/DDBJ whole genome shotgun (WGS) entry which is preliminary data.</text>
</comment>
<sequence>MLLEASLITFFLILSAAATGYIFSGWFKRFRIIPVCASSIVFTISLVVVIALDMKNIIIMSAIALQVISLGMMIATGSAKLRNKLHVLSQAA</sequence>
<dbReference type="Proteomes" id="UP000278241">
    <property type="component" value="Unassembled WGS sequence"/>
</dbReference>
<evidence type="ECO:0000256" key="1">
    <source>
        <dbReference type="SAM" id="Phobius"/>
    </source>
</evidence>
<feature type="transmembrane region" description="Helical" evidence="1">
    <location>
        <begin position="30"/>
        <end position="51"/>
    </location>
</feature>